<dbReference type="Gene3D" id="2.30.30.40">
    <property type="entry name" value="SH3 Domains"/>
    <property type="match status" value="1"/>
</dbReference>
<organism evidence="3 4">
    <name type="scientific">Cyclobacterium lianum</name>
    <dbReference type="NCBI Taxonomy" id="388280"/>
    <lineage>
        <taxon>Bacteria</taxon>
        <taxon>Pseudomonadati</taxon>
        <taxon>Bacteroidota</taxon>
        <taxon>Cytophagia</taxon>
        <taxon>Cytophagales</taxon>
        <taxon>Cyclobacteriaceae</taxon>
        <taxon>Cyclobacterium</taxon>
    </lineage>
</organism>
<dbReference type="PANTHER" id="PTHR21666:SF268">
    <property type="entry name" value="PEPTIDASE M23 DOMAIN-CONTAINING PROTEIN"/>
    <property type="match status" value="1"/>
</dbReference>
<dbReference type="CDD" id="cd12797">
    <property type="entry name" value="M23_peptidase"/>
    <property type="match status" value="1"/>
</dbReference>
<name>A0A1M7QP95_9BACT</name>
<dbReference type="Proteomes" id="UP000184513">
    <property type="component" value="Unassembled WGS sequence"/>
</dbReference>
<accession>A0A1M7QP95</accession>
<evidence type="ECO:0000313" key="3">
    <source>
        <dbReference type="EMBL" id="SHN33365.1"/>
    </source>
</evidence>
<protein>
    <submittedName>
        <fullName evidence="3">SH3 domain-containing protein</fullName>
    </submittedName>
</protein>
<dbReference type="Gene3D" id="2.70.70.10">
    <property type="entry name" value="Glucose Permease (Domain IIA)"/>
    <property type="match status" value="1"/>
</dbReference>
<evidence type="ECO:0000259" key="1">
    <source>
        <dbReference type="Pfam" id="PF01551"/>
    </source>
</evidence>
<dbReference type="InterPro" id="IPR050570">
    <property type="entry name" value="Cell_wall_metabolism_enzyme"/>
</dbReference>
<gene>
    <name evidence="3" type="ORF">SAMN04488057_12154</name>
</gene>
<dbReference type="EMBL" id="FRCY01000021">
    <property type="protein sequence ID" value="SHN33365.1"/>
    <property type="molecule type" value="Genomic_DNA"/>
</dbReference>
<reference evidence="3 4" key="1">
    <citation type="submission" date="2016-11" db="EMBL/GenBank/DDBJ databases">
        <authorList>
            <person name="Jaros S."/>
            <person name="Januszkiewicz K."/>
            <person name="Wedrychowicz H."/>
        </authorList>
    </citation>
    <scope>NUCLEOTIDE SEQUENCE [LARGE SCALE GENOMIC DNA]</scope>
    <source>
        <strain evidence="3 4">CGMCC 1.6102</strain>
    </source>
</reference>
<dbReference type="STRING" id="388280.SAMN04488057_12154"/>
<dbReference type="AlphaFoldDB" id="A0A1M7QP95"/>
<dbReference type="PANTHER" id="PTHR21666">
    <property type="entry name" value="PEPTIDASE-RELATED"/>
    <property type="match status" value="1"/>
</dbReference>
<dbReference type="Pfam" id="PF08239">
    <property type="entry name" value="SH3_3"/>
    <property type="match status" value="1"/>
</dbReference>
<feature type="domain" description="M23ase beta-sheet core" evidence="1">
    <location>
        <begin position="195"/>
        <end position="289"/>
    </location>
</feature>
<evidence type="ECO:0000313" key="4">
    <source>
        <dbReference type="Proteomes" id="UP000184513"/>
    </source>
</evidence>
<dbReference type="GO" id="GO:0004222">
    <property type="term" value="F:metalloendopeptidase activity"/>
    <property type="evidence" value="ECO:0007669"/>
    <property type="project" value="TreeGrafter"/>
</dbReference>
<sequence length="437" mass="48358">MRKISFYILFCLCLSCQGTKIEQLLRSGSPYEKYLQGLKTSDLKDYAMVRDWERAGKAALSDSNRVELPYRELMRFDPAEPEAVSFLFSANQGQEITIDLKMLSDTSVVWFTDLFEVQKGGELKKLKPEEGGSFGRYPVGSEENFLLRLQPELLKGGLVELSVSYAASLSFPLLNKNYLNIASFFGDPRDGGRRKHEGVDIFAARGTPVLAVSEGRVSRVADNRLGGKTVRVSSGRYSFYYAHLDSQMVAAGSRVKPGDTLGTVGNTGNARTTAPHLHFGIYGPGWSSIDPLYFFKQSPELPDLPVADSAWLKNWGRVKAGLVNLRQGPGTGFEILGKLEKQDLLRIEGQSDGWLRIRLPDNSQGFLAENLAEVADTSLQQRTLQPTDWFKSNWGSPEFQHAAFSGDVEVLGSFGQFDLVALGDGTKLWVNKTGNTN</sequence>
<dbReference type="OrthoDB" id="9810477at2"/>
<proteinExistence type="predicted"/>
<feature type="domain" description="SH3b" evidence="2">
    <location>
        <begin position="323"/>
        <end position="367"/>
    </location>
</feature>
<dbReference type="InterPro" id="IPR016047">
    <property type="entry name" value="M23ase_b-sheet_dom"/>
</dbReference>
<dbReference type="Pfam" id="PF01551">
    <property type="entry name" value="Peptidase_M23"/>
    <property type="match status" value="1"/>
</dbReference>
<dbReference type="InterPro" id="IPR003646">
    <property type="entry name" value="SH3-like_bac-type"/>
</dbReference>
<dbReference type="InterPro" id="IPR011055">
    <property type="entry name" value="Dup_hybrid_motif"/>
</dbReference>
<keyword evidence="4" id="KW-1185">Reference proteome</keyword>
<dbReference type="SUPFAM" id="SSF51261">
    <property type="entry name" value="Duplicated hybrid motif"/>
    <property type="match status" value="1"/>
</dbReference>
<evidence type="ECO:0000259" key="2">
    <source>
        <dbReference type="Pfam" id="PF08239"/>
    </source>
</evidence>